<sequence length="310" mass="35469">MMKKNKPVIFVVGATATGKSEWALKLAQEFKGVIINCDSVQLYKKLDIGSAKPSKEEQALVPHYLLDYISPPEEMTAGNYARDFFACMERIPEGTPVFVVGGTGFYFMAIEKGMYPVTKVSPELKEQVEKEIAEQGGAEKLHRELTQADPEYAAKIHLSDHYRIGRAIEMIRSQGKSVTQIQKEFEDQRVEFPYPLLKLGPTWDREVLRARIRQRCQIMLDRGLIAEVRQLLDEGLESWAPMSSVGYKEAIQFLHGELTETELLEELSINTAQLAKRQRTWFQRDKEIHWFDGSSGYTEARSLVEKFLKT</sequence>
<organism evidence="14 15">
    <name type="scientific">Bdellovibrio svalbardensis</name>
    <dbReference type="NCBI Taxonomy" id="2972972"/>
    <lineage>
        <taxon>Bacteria</taxon>
        <taxon>Pseudomonadati</taxon>
        <taxon>Bdellovibrionota</taxon>
        <taxon>Bdellovibrionia</taxon>
        <taxon>Bdellovibrionales</taxon>
        <taxon>Pseudobdellovibrionaceae</taxon>
        <taxon>Bdellovibrio</taxon>
    </lineage>
</organism>
<dbReference type="PANTHER" id="PTHR11088">
    <property type="entry name" value="TRNA DIMETHYLALLYLTRANSFERASE"/>
    <property type="match status" value="1"/>
</dbReference>
<dbReference type="InterPro" id="IPR018022">
    <property type="entry name" value="IPT"/>
</dbReference>
<evidence type="ECO:0000256" key="3">
    <source>
        <dbReference type="ARBA" id="ARBA00005842"/>
    </source>
</evidence>
<protein>
    <recommendedName>
        <fullName evidence="10">tRNA dimethylallyltransferase</fullName>
        <ecNumber evidence="10">2.5.1.75</ecNumber>
    </recommendedName>
    <alternativeName>
        <fullName evidence="10">Dimethylallyl diphosphate:tRNA dimethylallyltransferase</fullName>
        <shortName evidence="10">DMAPP:tRNA dimethylallyltransferase</shortName>
        <shortName evidence="10">DMATase</shortName>
    </alternativeName>
    <alternativeName>
        <fullName evidence="10">Isopentenyl-diphosphate:tRNA isopentenyltransferase</fullName>
        <shortName evidence="10">IPP transferase</shortName>
        <shortName evidence="10">IPPT</shortName>
        <shortName evidence="10">IPTase</shortName>
    </alternativeName>
</protein>
<keyword evidence="8 10" id="KW-0460">Magnesium</keyword>
<dbReference type="InterPro" id="IPR027417">
    <property type="entry name" value="P-loop_NTPase"/>
</dbReference>
<comment type="catalytic activity">
    <reaction evidence="9 10 11">
        <text>adenosine(37) in tRNA + dimethylallyl diphosphate = N(6)-dimethylallyladenosine(37) in tRNA + diphosphate</text>
        <dbReference type="Rhea" id="RHEA:26482"/>
        <dbReference type="Rhea" id="RHEA-COMP:10162"/>
        <dbReference type="Rhea" id="RHEA-COMP:10375"/>
        <dbReference type="ChEBI" id="CHEBI:33019"/>
        <dbReference type="ChEBI" id="CHEBI:57623"/>
        <dbReference type="ChEBI" id="CHEBI:74411"/>
        <dbReference type="ChEBI" id="CHEBI:74415"/>
        <dbReference type="EC" id="2.5.1.75"/>
    </reaction>
</comment>
<dbReference type="SUPFAM" id="SSF52540">
    <property type="entry name" value="P-loop containing nucleoside triphosphate hydrolases"/>
    <property type="match status" value="2"/>
</dbReference>
<comment type="caution">
    <text evidence="10">Lacks conserved residue(s) required for the propagation of feature annotation.</text>
</comment>
<comment type="cofactor">
    <cofactor evidence="1 10">
        <name>Mg(2+)</name>
        <dbReference type="ChEBI" id="CHEBI:18420"/>
    </cofactor>
</comment>
<name>A0ABT6DNP0_9BACT</name>
<keyword evidence="15" id="KW-1185">Reference proteome</keyword>
<dbReference type="InterPro" id="IPR039657">
    <property type="entry name" value="Dimethylallyltransferase"/>
</dbReference>
<accession>A0ABT6DNP0</accession>
<evidence type="ECO:0000313" key="15">
    <source>
        <dbReference type="Proteomes" id="UP001152321"/>
    </source>
</evidence>
<evidence type="ECO:0000256" key="2">
    <source>
        <dbReference type="ARBA" id="ARBA00003213"/>
    </source>
</evidence>
<evidence type="ECO:0000256" key="13">
    <source>
        <dbReference type="RuleBase" id="RU003785"/>
    </source>
</evidence>
<evidence type="ECO:0000256" key="6">
    <source>
        <dbReference type="ARBA" id="ARBA00022741"/>
    </source>
</evidence>
<keyword evidence="6 10" id="KW-0547">Nucleotide-binding</keyword>
<evidence type="ECO:0000256" key="5">
    <source>
        <dbReference type="ARBA" id="ARBA00022694"/>
    </source>
</evidence>
<gene>
    <name evidence="10 14" type="primary">miaA</name>
    <name evidence="14" type="ORF">NWE73_13825</name>
</gene>
<comment type="similarity">
    <text evidence="3 10 13">Belongs to the IPP transferase family.</text>
</comment>
<dbReference type="HAMAP" id="MF_00185">
    <property type="entry name" value="IPP_trans"/>
    <property type="match status" value="1"/>
</dbReference>
<dbReference type="Proteomes" id="UP001152321">
    <property type="component" value="Unassembled WGS sequence"/>
</dbReference>
<dbReference type="Gene3D" id="3.40.50.300">
    <property type="entry name" value="P-loop containing nucleotide triphosphate hydrolases"/>
    <property type="match status" value="1"/>
</dbReference>
<feature type="region of interest" description="Interaction with substrate tRNA" evidence="10">
    <location>
        <begin position="38"/>
        <end position="41"/>
    </location>
</feature>
<dbReference type="EMBL" id="JANRMI010000004">
    <property type="protein sequence ID" value="MDG0817456.1"/>
    <property type="molecule type" value="Genomic_DNA"/>
</dbReference>
<feature type="binding site" evidence="10">
    <location>
        <begin position="13"/>
        <end position="20"/>
    </location>
    <ligand>
        <name>ATP</name>
        <dbReference type="ChEBI" id="CHEBI:30616"/>
    </ligand>
</feature>
<evidence type="ECO:0000256" key="11">
    <source>
        <dbReference type="RuleBase" id="RU003783"/>
    </source>
</evidence>
<comment type="subunit">
    <text evidence="10">Monomer.</text>
</comment>
<evidence type="ECO:0000256" key="10">
    <source>
        <dbReference type="HAMAP-Rule" id="MF_00185"/>
    </source>
</evidence>
<evidence type="ECO:0000256" key="7">
    <source>
        <dbReference type="ARBA" id="ARBA00022840"/>
    </source>
</evidence>
<evidence type="ECO:0000256" key="4">
    <source>
        <dbReference type="ARBA" id="ARBA00022679"/>
    </source>
</evidence>
<evidence type="ECO:0000256" key="9">
    <source>
        <dbReference type="ARBA" id="ARBA00049563"/>
    </source>
</evidence>
<evidence type="ECO:0000256" key="12">
    <source>
        <dbReference type="RuleBase" id="RU003784"/>
    </source>
</evidence>
<dbReference type="PANTHER" id="PTHR11088:SF60">
    <property type="entry name" value="TRNA DIMETHYLALLYLTRANSFERASE"/>
    <property type="match status" value="1"/>
</dbReference>
<comment type="caution">
    <text evidence="14">The sequence shown here is derived from an EMBL/GenBank/DDBJ whole genome shotgun (WGS) entry which is preliminary data.</text>
</comment>
<keyword evidence="5 10" id="KW-0819">tRNA processing</keyword>
<feature type="site" description="Interaction with substrate tRNA" evidence="10">
    <location>
        <position position="103"/>
    </location>
</feature>
<evidence type="ECO:0000256" key="8">
    <source>
        <dbReference type="ARBA" id="ARBA00022842"/>
    </source>
</evidence>
<dbReference type="GO" id="GO:0052381">
    <property type="term" value="F:tRNA dimethylallyltransferase activity"/>
    <property type="evidence" value="ECO:0007669"/>
    <property type="project" value="UniProtKB-EC"/>
</dbReference>
<evidence type="ECO:0000313" key="14">
    <source>
        <dbReference type="EMBL" id="MDG0817456.1"/>
    </source>
</evidence>
<dbReference type="EC" id="2.5.1.75" evidence="10"/>
<comment type="function">
    <text evidence="2 10 12">Catalyzes the transfer of a dimethylallyl group onto the adenine at position 37 in tRNAs that read codons beginning with uridine, leading to the formation of N6-(dimethylallyl)adenosine (i(6)A).</text>
</comment>
<feature type="binding site" evidence="10">
    <location>
        <begin position="15"/>
        <end position="20"/>
    </location>
    <ligand>
        <name>substrate</name>
    </ligand>
</feature>
<keyword evidence="4 10" id="KW-0808">Transferase</keyword>
<keyword evidence="7 10" id="KW-0067">ATP-binding</keyword>
<dbReference type="Gene3D" id="1.10.20.140">
    <property type="match status" value="1"/>
</dbReference>
<proteinExistence type="inferred from homology"/>
<evidence type="ECO:0000256" key="1">
    <source>
        <dbReference type="ARBA" id="ARBA00001946"/>
    </source>
</evidence>
<reference evidence="14" key="1">
    <citation type="submission" date="2022-08" db="EMBL/GenBank/DDBJ databases">
        <title>Novel Bdellovibrio Species Isolated from Svalbard: Designation Bdellovibrio svalbardensis.</title>
        <authorList>
            <person name="Mitchell R.J."/>
            <person name="Choi S.Y."/>
        </authorList>
    </citation>
    <scope>NUCLEOTIDE SEQUENCE</scope>
    <source>
        <strain evidence="14">PAP01</strain>
    </source>
</reference>
<dbReference type="NCBIfam" id="TIGR00174">
    <property type="entry name" value="miaA"/>
    <property type="match status" value="1"/>
</dbReference>
<dbReference type="Pfam" id="PF01715">
    <property type="entry name" value="IPPT"/>
    <property type="match status" value="1"/>
</dbReference>